<dbReference type="PROSITE" id="PS00455">
    <property type="entry name" value="AMP_BINDING"/>
    <property type="match status" value="1"/>
</dbReference>
<dbReference type="Gene3D" id="3.30.559.30">
    <property type="entry name" value="Nonribosomal peptide synthetase, condensation domain"/>
    <property type="match status" value="1"/>
</dbReference>
<dbReference type="SUPFAM" id="SSF47336">
    <property type="entry name" value="ACP-like"/>
    <property type="match status" value="1"/>
</dbReference>
<dbReference type="InterPro" id="IPR045851">
    <property type="entry name" value="AMP-bd_C_sf"/>
</dbReference>
<feature type="compositionally biased region" description="Low complexity" evidence="4">
    <location>
        <begin position="534"/>
        <end position="546"/>
    </location>
</feature>
<feature type="compositionally biased region" description="Basic and acidic residues" evidence="4">
    <location>
        <begin position="1"/>
        <end position="11"/>
    </location>
</feature>
<dbReference type="Pfam" id="PF00668">
    <property type="entry name" value="Condensation"/>
    <property type="match status" value="1"/>
</dbReference>
<dbReference type="Proteomes" id="UP000002357">
    <property type="component" value="Plasmid pSCL4"/>
</dbReference>
<dbReference type="InterPro" id="IPR001031">
    <property type="entry name" value="Thioesterase"/>
</dbReference>
<keyword evidence="2" id="KW-0596">Phosphopantetheine</keyword>
<feature type="compositionally biased region" description="Basic and acidic residues" evidence="4">
    <location>
        <begin position="456"/>
        <end position="503"/>
    </location>
</feature>
<dbReference type="Gene3D" id="3.30.559.10">
    <property type="entry name" value="Chloramphenicol acetyltransferase-like domain"/>
    <property type="match status" value="1"/>
</dbReference>
<dbReference type="InterPro" id="IPR042099">
    <property type="entry name" value="ANL_N_sf"/>
</dbReference>
<dbReference type="SUPFAM" id="SSF56801">
    <property type="entry name" value="Acetyl-CoA synthetase-like"/>
    <property type="match status" value="1"/>
</dbReference>
<dbReference type="CDD" id="cd05930">
    <property type="entry name" value="A_NRPS"/>
    <property type="match status" value="1"/>
</dbReference>
<proteinExistence type="predicted"/>
<dbReference type="NCBIfam" id="TIGR01733">
    <property type="entry name" value="AA-adenyl-dom"/>
    <property type="match status" value="1"/>
</dbReference>
<dbReference type="InterPro" id="IPR029058">
    <property type="entry name" value="AB_hydrolase_fold"/>
</dbReference>
<dbReference type="Pfam" id="PF00975">
    <property type="entry name" value="Thioesterase"/>
    <property type="match status" value="1"/>
</dbReference>
<dbReference type="PROSITE" id="PS50075">
    <property type="entry name" value="CARRIER"/>
    <property type="match status" value="1"/>
</dbReference>
<dbReference type="GeneID" id="93733480"/>
<dbReference type="InterPro" id="IPR001242">
    <property type="entry name" value="Condensation_dom"/>
</dbReference>
<dbReference type="SUPFAM" id="SSF53474">
    <property type="entry name" value="alpha/beta-Hydrolases"/>
    <property type="match status" value="1"/>
</dbReference>
<keyword evidence="6" id="KW-0614">Plasmid</keyword>
<dbReference type="InterPro" id="IPR020802">
    <property type="entry name" value="TesA-like"/>
</dbReference>
<dbReference type="SMART" id="SM00823">
    <property type="entry name" value="PKS_PP"/>
    <property type="match status" value="1"/>
</dbReference>
<dbReference type="Gene3D" id="1.10.1200.10">
    <property type="entry name" value="ACP-like"/>
    <property type="match status" value="1"/>
</dbReference>
<dbReference type="Gene3D" id="3.40.50.12780">
    <property type="entry name" value="N-terminal domain of ligase-like"/>
    <property type="match status" value="1"/>
</dbReference>
<dbReference type="GO" id="GO:0043041">
    <property type="term" value="P:amino acid activation for nonribosomal peptide biosynthetic process"/>
    <property type="evidence" value="ECO:0007669"/>
    <property type="project" value="TreeGrafter"/>
</dbReference>
<organism evidence="6 7">
    <name type="scientific">Streptomyces clavuligerus</name>
    <dbReference type="NCBI Taxonomy" id="1901"/>
    <lineage>
        <taxon>Bacteria</taxon>
        <taxon>Bacillati</taxon>
        <taxon>Actinomycetota</taxon>
        <taxon>Actinomycetes</taxon>
        <taxon>Kitasatosporales</taxon>
        <taxon>Streptomycetaceae</taxon>
        <taxon>Streptomyces</taxon>
    </lineage>
</organism>
<dbReference type="GO" id="GO:0003824">
    <property type="term" value="F:catalytic activity"/>
    <property type="evidence" value="ECO:0007669"/>
    <property type="project" value="InterPro"/>
</dbReference>
<dbReference type="SUPFAM" id="SSF52777">
    <property type="entry name" value="CoA-dependent acyltransferases"/>
    <property type="match status" value="2"/>
</dbReference>
<evidence type="ECO:0000256" key="1">
    <source>
        <dbReference type="ARBA" id="ARBA00001957"/>
    </source>
</evidence>
<dbReference type="InterPro" id="IPR020806">
    <property type="entry name" value="PKS_PP-bd"/>
</dbReference>
<dbReference type="eggNOG" id="COG1020">
    <property type="taxonomic scope" value="Bacteria"/>
</dbReference>
<keyword evidence="3" id="KW-0597">Phosphoprotein</keyword>
<dbReference type="PANTHER" id="PTHR45527:SF1">
    <property type="entry name" value="FATTY ACID SYNTHASE"/>
    <property type="match status" value="1"/>
</dbReference>
<feature type="compositionally biased region" description="Pro residues" evidence="4">
    <location>
        <begin position="1104"/>
        <end position="1113"/>
    </location>
</feature>
<dbReference type="EMBL" id="CM000914">
    <property type="protein sequence ID" value="EFG03781.2"/>
    <property type="molecule type" value="Genomic_DNA"/>
</dbReference>
<evidence type="ECO:0000313" key="6">
    <source>
        <dbReference type="EMBL" id="EFG03781.2"/>
    </source>
</evidence>
<sequence length="1485" mass="154508">MPTTEDTRDAPESGEAEETHALPSIQRPLWTADRITQGLPVYTEAEGFRLTGPVDRTALIRALDTLYARHPALRTVVTADAADRPRVRFLPVGPFPLTELDLREHPGERAAAAAAERAAAEAARTVFDPASGPMARAHLIRCGEQEWLLVLVLHHLVCDGDSFRTLFAELGALYGGNALPAPHPDPVGAQRLLRDTAGDERIRADLEYWRDRLEGAFAPPAAGCAPDEDPGHPGDPGDQGRPGGSCPLPLEEGWFDRVRAAAAAARVSPFAVVASALSVVLSRLTRTDDVLLGTTVNMRADADAEDAVGYFMKTVPLRLRIDGSAPVSGLLRQAQETVLGAMEHTAVEYDEILAAPGGSGGGRAPAFRAALELHYAASELRLPGVSAVPLALDPGTAKFDVTFHLGAAPGALSHVEYRTELHDAATADALARAFRTLLERLCAAGDAPLEQLPLVDARESAPDRLPADGHPDRYSDGHPDRYSDEHADRYSDGLRDGYADRLPADSGGQVGGVPDRLPAGAGGPGAGGGGQGAGPDCAGPGASGPALAREPVPLPDAVRERAALHPDRPALVLGADVLGYAQFVRRADRIGAALAAAGTGPGDIVGVAVRRSPDQICALFGAWSAGAACAALDPALPAARLGAMMRAAGIRVVVVDPGAEHSPAFSGVRTVRLRDLGSPSHTADAAPVGPPVQKVTPEDVAYVIFTSGTSGLPKPVAVRHLSLAAFGAAMDRLAFGELPEPARVAVNAPFSFDASWQGTQLLRAGHTLHPVPDEVRADPEAMVGFLREHAVDVLDGTPTHIASLVEAGLLDPSAHIPSCLVLGGEAVPPGLWRRLAAAPTRAFNVYGPTEFTVNATGCPIEDTGARPTIGRPLAGVTARVLDPLRRPVPVGFPGELHLSGPQLAVGYLGLPELTAERFPQAPDGTRGYATGDVVRVLGTGRLAFLGRADDQVKLRGHRIEPAEITAVLRSAPGVADAAVVLVRPGTPTAALHAALVLEDPKTAPTGPTASPAPAGPPTPADSAIPVDPGTPTDPAPPADPPTPAGSVTPAAPAAGPDQVRAFAAARLPAYMVPSSFAVLPGLPRTAAGKLDRAALAAGAESQDPPCPDTPVPDVPEADGVQGRLASLWARLLRRESIAPGDDFFALGGNSLLAGRLVREVRTEFGVRLPLGAVFGRRTLAAMAEALEAATAREAPAGADGLVVPLAGGPATGPARTPTAADDPVPLVVFHPLGGTLFPYQPLLGLLPPTTAVWGVRSPTAAETGPEAPDVASLAARYAEEVVRRVPAPRLALFGWSLGGLIALAVAAELEKRGVRIDFAEIWDCGVGTEEPLGDRESLRLALRAAYGPGALLRHAPLITTVLAGVAEGERLDESAVRLVRERTRTLGTPADNAALPRHFQVIRHQTELFRGWEPVPLRAPLHAVYAEPSLRDGSVARTDWRRFTSGPWTEATVAADHYDMMRAPGVGDAARGLLARLAARSPRKG</sequence>
<dbReference type="InterPro" id="IPR036736">
    <property type="entry name" value="ACP-like_sf"/>
</dbReference>
<dbReference type="Pfam" id="PF00501">
    <property type="entry name" value="AMP-binding"/>
    <property type="match status" value="1"/>
</dbReference>
<protein>
    <submittedName>
        <fullName evidence="6">Non-ribosomal peptide synthetase</fullName>
    </submittedName>
</protein>
<feature type="domain" description="Carrier" evidence="5">
    <location>
        <begin position="1115"/>
        <end position="1190"/>
    </location>
</feature>
<evidence type="ECO:0000259" key="5">
    <source>
        <dbReference type="PROSITE" id="PS50075"/>
    </source>
</evidence>
<comment type="cofactor">
    <cofactor evidence="1">
        <name>pantetheine 4'-phosphate</name>
        <dbReference type="ChEBI" id="CHEBI:47942"/>
    </cofactor>
</comment>
<dbReference type="OrthoDB" id="2472181at2"/>
<dbReference type="InterPro" id="IPR020845">
    <property type="entry name" value="AMP-binding_CS"/>
</dbReference>
<gene>
    <name evidence="6" type="ORF">SCLAV_p0290</name>
</gene>
<dbReference type="SMART" id="SM00824">
    <property type="entry name" value="PKS_TE"/>
    <property type="match status" value="1"/>
</dbReference>
<geneLocation type="plasmid" evidence="6 7">
    <name>pSCL4</name>
</geneLocation>
<feature type="compositionally biased region" description="Pro residues" evidence="4">
    <location>
        <begin position="1031"/>
        <end position="1043"/>
    </location>
</feature>
<name>D5SIN8_STRCL</name>
<feature type="region of interest" description="Disordered" evidence="4">
    <location>
        <begin position="219"/>
        <end position="247"/>
    </location>
</feature>
<feature type="compositionally biased region" description="Gly residues" evidence="4">
    <location>
        <begin position="520"/>
        <end position="533"/>
    </location>
</feature>
<keyword evidence="7" id="KW-1185">Reference proteome</keyword>
<dbReference type="RefSeq" id="WP_003963014.1">
    <property type="nucleotide sequence ID" value="NZ_CM000914.1"/>
</dbReference>
<dbReference type="GO" id="GO:0044550">
    <property type="term" value="P:secondary metabolite biosynthetic process"/>
    <property type="evidence" value="ECO:0007669"/>
    <property type="project" value="TreeGrafter"/>
</dbReference>
<feature type="region of interest" description="Disordered" evidence="4">
    <location>
        <begin position="453"/>
        <end position="550"/>
    </location>
</feature>
<dbReference type="Gene3D" id="3.40.50.1820">
    <property type="entry name" value="alpha/beta hydrolase"/>
    <property type="match status" value="1"/>
</dbReference>
<dbReference type="PANTHER" id="PTHR45527">
    <property type="entry name" value="NONRIBOSOMAL PEPTIDE SYNTHETASE"/>
    <property type="match status" value="1"/>
</dbReference>
<evidence type="ECO:0000256" key="3">
    <source>
        <dbReference type="ARBA" id="ARBA00022553"/>
    </source>
</evidence>
<feature type="region of interest" description="Disordered" evidence="4">
    <location>
        <begin position="1000"/>
        <end position="1053"/>
    </location>
</feature>
<dbReference type="InterPro" id="IPR009081">
    <property type="entry name" value="PP-bd_ACP"/>
</dbReference>
<feature type="compositionally biased region" description="Low complexity" evidence="4">
    <location>
        <begin position="1020"/>
        <end position="1030"/>
    </location>
</feature>
<dbReference type="GO" id="GO:0008610">
    <property type="term" value="P:lipid biosynthetic process"/>
    <property type="evidence" value="ECO:0007669"/>
    <property type="project" value="UniProtKB-ARBA"/>
</dbReference>
<dbReference type="InterPro" id="IPR023213">
    <property type="entry name" value="CAT-like_dom_sf"/>
</dbReference>
<evidence type="ECO:0000256" key="4">
    <source>
        <dbReference type="SAM" id="MobiDB-lite"/>
    </source>
</evidence>
<accession>D5SIN8</accession>
<dbReference type="Pfam" id="PF00550">
    <property type="entry name" value="PP-binding"/>
    <property type="match status" value="1"/>
</dbReference>
<dbReference type="InterPro" id="IPR010071">
    <property type="entry name" value="AA_adenyl_dom"/>
</dbReference>
<evidence type="ECO:0000313" key="7">
    <source>
        <dbReference type="Proteomes" id="UP000002357"/>
    </source>
</evidence>
<dbReference type="GO" id="GO:0031177">
    <property type="term" value="F:phosphopantetheine binding"/>
    <property type="evidence" value="ECO:0007669"/>
    <property type="project" value="InterPro"/>
</dbReference>
<dbReference type="Gene3D" id="3.30.300.30">
    <property type="match status" value="1"/>
</dbReference>
<feature type="region of interest" description="Disordered" evidence="4">
    <location>
        <begin position="1095"/>
        <end position="1116"/>
    </location>
</feature>
<dbReference type="GO" id="GO:0005737">
    <property type="term" value="C:cytoplasm"/>
    <property type="evidence" value="ECO:0007669"/>
    <property type="project" value="TreeGrafter"/>
</dbReference>
<feature type="region of interest" description="Disordered" evidence="4">
    <location>
        <begin position="1"/>
        <end position="24"/>
    </location>
</feature>
<dbReference type="GO" id="GO:0017000">
    <property type="term" value="P:antibiotic biosynthetic process"/>
    <property type="evidence" value="ECO:0007669"/>
    <property type="project" value="UniProtKB-ARBA"/>
</dbReference>
<evidence type="ECO:0000256" key="2">
    <source>
        <dbReference type="ARBA" id="ARBA00022450"/>
    </source>
</evidence>
<reference evidence="6 7" key="1">
    <citation type="journal article" date="2010" name="Genome Biol. Evol.">
        <title>The sequence of a 1.8-mb bacterial linear plasmid reveals a rich evolutionary reservoir of secondary metabolic pathways.</title>
        <authorList>
            <person name="Medema M.H."/>
            <person name="Trefzer A."/>
            <person name="Kovalchuk A."/>
            <person name="van den Berg M."/>
            <person name="Mueller U."/>
            <person name="Heijne W."/>
            <person name="Wu L."/>
            <person name="Alam M.T."/>
            <person name="Ronning C.M."/>
            <person name="Nierman W.C."/>
            <person name="Bovenberg R.A.L."/>
            <person name="Breitling R."/>
            <person name="Takano E."/>
        </authorList>
    </citation>
    <scope>NUCLEOTIDE SEQUENCE [LARGE SCALE GENOMIC DNA]</scope>
    <source>
        <strain evidence="7">ATCC 27064 / DSM 738 / JCM 4710 / NBRC 13307 / NCIMB 12785 / NRRL 3585 / VKM Ac-602</strain>
        <plasmid evidence="6">pSCL4</plasmid>
    </source>
</reference>
<dbReference type="InterPro" id="IPR000873">
    <property type="entry name" value="AMP-dep_synth/lig_dom"/>
</dbReference>
<feature type="compositionally biased region" description="Low complexity" evidence="4">
    <location>
        <begin position="1002"/>
        <end position="1012"/>
    </location>
</feature>